<dbReference type="PANTHER" id="PTHR12289">
    <property type="entry name" value="METAXIN RELATED"/>
    <property type="match status" value="1"/>
</dbReference>
<dbReference type="SUPFAM" id="SSF47616">
    <property type="entry name" value="GST C-terminal domain-like"/>
    <property type="match status" value="1"/>
</dbReference>
<dbReference type="SUPFAM" id="SSF52833">
    <property type="entry name" value="Thioredoxin-like"/>
    <property type="match status" value="1"/>
</dbReference>
<dbReference type="EMBL" id="BMJS01000014">
    <property type="protein sequence ID" value="GGF98225.1"/>
    <property type="molecule type" value="Genomic_DNA"/>
</dbReference>
<dbReference type="InterPro" id="IPR012336">
    <property type="entry name" value="Thioredoxin-like_fold"/>
</dbReference>
<name>A0A8J2Z493_9GAMM</name>
<reference evidence="3" key="1">
    <citation type="journal article" date="2014" name="Int. J. Syst. Evol. Microbiol.">
        <title>Complete genome sequence of Corynebacterium casei LMG S-19264T (=DSM 44701T), isolated from a smear-ripened cheese.</title>
        <authorList>
            <consortium name="US DOE Joint Genome Institute (JGI-PGF)"/>
            <person name="Walter F."/>
            <person name="Albersmeier A."/>
            <person name="Kalinowski J."/>
            <person name="Ruckert C."/>
        </authorList>
    </citation>
    <scope>NUCLEOTIDE SEQUENCE</scope>
    <source>
        <strain evidence="3">CGMCC 1.15758</strain>
    </source>
</reference>
<dbReference type="CDD" id="cd03193">
    <property type="entry name" value="GST_C_Metaxin"/>
    <property type="match status" value="1"/>
</dbReference>
<keyword evidence="4" id="KW-1185">Reference proteome</keyword>
<evidence type="ECO:0000313" key="4">
    <source>
        <dbReference type="Proteomes" id="UP000636949"/>
    </source>
</evidence>
<protein>
    <submittedName>
        <fullName evidence="3">Glutathione S-transferase</fullName>
    </submittedName>
</protein>
<dbReference type="InterPro" id="IPR036249">
    <property type="entry name" value="Thioredoxin-like_sf"/>
</dbReference>
<dbReference type="SFLD" id="SFLDG01180">
    <property type="entry name" value="SUF1"/>
    <property type="match status" value="1"/>
</dbReference>
<dbReference type="SFLD" id="SFLDG01200">
    <property type="entry name" value="SUF1.1"/>
    <property type="match status" value="1"/>
</dbReference>
<dbReference type="InterPro" id="IPR033468">
    <property type="entry name" value="Metaxin_GST"/>
</dbReference>
<dbReference type="Pfam" id="PF17172">
    <property type="entry name" value="GST_N_4"/>
    <property type="match status" value="1"/>
</dbReference>
<reference evidence="3" key="2">
    <citation type="submission" date="2020-09" db="EMBL/GenBank/DDBJ databases">
        <authorList>
            <person name="Sun Q."/>
            <person name="Zhou Y."/>
        </authorList>
    </citation>
    <scope>NUCLEOTIDE SEQUENCE</scope>
    <source>
        <strain evidence="3">CGMCC 1.15758</strain>
    </source>
</reference>
<sequence>MIELHQFPKLGDVPNSSPFCMKLESYLIAQKVPYQNFYSADLRRSPTGKMPYIKKQDKFYSDSSFIIDLLEKESSTPMQQGLTALEKSQTLAYQRLCEEHLYWALVYSRWVDVSTDNNWRSIVQEGTKLPKLLFGMIFKVMSKNASRQTYEQGLGRLTKAQIYQKADEDLCALSEFLGQKNYFFNESPSLLDHVVYAVIANIEHTPWQSQLKQQLTKYPNLQAHSARMLKEIFSK</sequence>
<dbReference type="Proteomes" id="UP000636949">
    <property type="component" value="Unassembled WGS sequence"/>
</dbReference>
<dbReference type="AlphaFoldDB" id="A0A8J2Z493"/>
<evidence type="ECO:0000313" key="3">
    <source>
        <dbReference type="EMBL" id="GGF98225.1"/>
    </source>
</evidence>
<dbReference type="RefSeq" id="WP_117002621.1">
    <property type="nucleotide sequence ID" value="NZ_BMJS01000014.1"/>
</dbReference>
<evidence type="ECO:0000259" key="2">
    <source>
        <dbReference type="Pfam" id="PF17172"/>
    </source>
</evidence>
<dbReference type="PANTHER" id="PTHR12289:SF41">
    <property type="entry name" value="FAILED AXON CONNECTIONS-RELATED"/>
    <property type="match status" value="1"/>
</dbReference>
<dbReference type="Pfam" id="PF17171">
    <property type="entry name" value="GST_C_6"/>
    <property type="match status" value="1"/>
</dbReference>
<dbReference type="SFLD" id="SFLDS00019">
    <property type="entry name" value="Glutathione_Transferase_(cytos"/>
    <property type="match status" value="1"/>
</dbReference>
<feature type="domain" description="Metaxin glutathione S-transferase" evidence="1">
    <location>
        <begin position="166"/>
        <end position="228"/>
    </location>
</feature>
<proteinExistence type="predicted"/>
<dbReference type="InterPro" id="IPR040079">
    <property type="entry name" value="Glutathione_S-Trfase"/>
</dbReference>
<dbReference type="InterPro" id="IPR050931">
    <property type="entry name" value="Mito_Protein_Transport_Metaxin"/>
</dbReference>
<dbReference type="GO" id="GO:0005737">
    <property type="term" value="C:cytoplasm"/>
    <property type="evidence" value="ECO:0007669"/>
    <property type="project" value="TreeGrafter"/>
</dbReference>
<dbReference type="InterPro" id="IPR026928">
    <property type="entry name" value="FAX/IsoI-like"/>
</dbReference>
<accession>A0A8J2Z493</accession>
<gene>
    <name evidence="3" type="ORF">GCM10010995_14290</name>
</gene>
<dbReference type="Gene3D" id="1.20.1050.10">
    <property type="match status" value="1"/>
</dbReference>
<dbReference type="OrthoDB" id="9810080at2"/>
<comment type="caution">
    <text evidence="3">The sequence shown here is derived from an EMBL/GenBank/DDBJ whole genome shotgun (WGS) entry which is preliminary data.</text>
</comment>
<evidence type="ECO:0000259" key="1">
    <source>
        <dbReference type="Pfam" id="PF17171"/>
    </source>
</evidence>
<organism evidence="3 4">
    <name type="scientific">Cysteiniphilum litorale</name>
    <dbReference type="NCBI Taxonomy" id="2056700"/>
    <lineage>
        <taxon>Bacteria</taxon>
        <taxon>Pseudomonadati</taxon>
        <taxon>Pseudomonadota</taxon>
        <taxon>Gammaproteobacteria</taxon>
        <taxon>Thiotrichales</taxon>
        <taxon>Fastidiosibacteraceae</taxon>
        <taxon>Cysteiniphilum</taxon>
    </lineage>
</organism>
<dbReference type="InterPro" id="IPR036282">
    <property type="entry name" value="Glutathione-S-Trfase_C_sf"/>
</dbReference>
<feature type="domain" description="Thioredoxin-like fold" evidence="2">
    <location>
        <begin position="18"/>
        <end position="112"/>
    </location>
</feature>